<evidence type="ECO:0000313" key="5">
    <source>
        <dbReference type="RefSeq" id="XP_021861146.1"/>
    </source>
</evidence>
<evidence type="ECO:0000256" key="2">
    <source>
        <dbReference type="ARBA" id="ARBA00022734"/>
    </source>
</evidence>
<dbReference type="PANTHER" id="PTHR46506">
    <property type="entry name" value="OS05G0143600 PROTEIN"/>
    <property type="match status" value="1"/>
</dbReference>
<dbReference type="Proteomes" id="UP000813463">
    <property type="component" value="Chromosome 4"/>
</dbReference>
<reference evidence="4" key="1">
    <citation type="journal article" date="2021" name="Nat. Commun.">
        <title>Genomic analyses provide insights into spinach domestication and the genetic basis of agronomic traits.</title>
        <authorList>
            <person name="Cai X."/>
            <person name="Sun X."/>
            <person name="Xu C."/>
            <person name="Sun H."/>
            <person name="Wang X."/>
            <person name="Ge C."/>
            <person name="Zhang Z."/>
            <person name="Wang Q."/>
            <person name="Fei Z."/>
            <person name="Jiao C."/>
            <person name="Wang Q."/>
        </authorList>
    </citation>
    <scope>NUCLEOTIDE SEQUENCE [LARGE SCALE GENOMIC DNA]</scope>
    <source>
        <strain evidence="4">cv. Varoflay</strain>
    </source>
</reference>
<keyword evidence="4" id="KW-1185">Reference proteome</keyword>
<gene>
    <name evidence="5" type="primary">LOC110800164</name>
</gene>
<organism evidence="4 5">
    <name type="scientific">Spinacia oleracea</name>
    <name type="common">Spinach</name>
    <dbReference type="NCBI Taxonomy" id="3562"/>
    <lineage>
        <taxon>Eukaryota</taxon>
        <taxon>Viridiplantae</taxon>
        <taxon>Streptophyta</taxon>
        <taxon>Embryophyta</taxon>
        <taxon>Tracheophyta</taxon>
        <taxon>Spermatophyta</taxon>
        <taxon>Magnoliopsida</taxon>
        <taxon>eudicotyledons</taxon>
        <taxon>Gunneridae</taxon>
        <taxon>Pentapetalae</taxon>
        <taxon>Caryophyllales</taxon>
        <taxon>Chenopodiaceae</taxon>
        <taxon>Chenopodioideae</taxon>
        <taxon>Anserineae</taxon>
        <taxon>Spinacia</taxon>
    </lineage>
</organism>
<dbReference type="KEGG" id="soe:110800164"/>
<dbReference type="GeneID" id="110800164"/>
<dbReference type="OrthoDB" id="581739at2759"/>
<dbReference type="GO" id="GO:0030246">
    <property type="term" value="F:carbohydrate binding"/>
    <property type="evidence" value="ECO:0007669"/>
    <property type="project" value="UniProtKB-KW"/>
</dbReference>
<protein>
    <submittedName>
        <fullName evidence="5">Agglutinin-like</fullName>
    </submittedName>
</protein>
<feature type="domain" description="Jacalin-type lectin" evidence="3">
    <location>
        <begin position="141"/>
        <end position="293"/>
    </location>
</feature>
<evidence type="ECO:0000313" key="4">
    <source>
        <dbReference type="Proteomes" id="UP000813463"/>
    </source>
</evidence>
<proteinExistence type="inferred from homology"/>
<dbReference type="SUPFAM" id="SSF51101">
    <property type="entry name" value="Mannose-binding lectins"/>
    <property type="match status" value="2"/>
</dbReference>
<dbReference type="Pfam" id="PF01419">
    <property type="entry name" value="Jacalin"/>
    <property type="match status" value="2"/>
</dbReference>
<dbReference type="PROSITE" id="PS51752">
    <property type="entry name" value="JACALIN_LECTIN"/>
    <property type="match status" value="2"/>
</dbReference>
<dbReference type="RefSeq" id="XP_021861146.1">
    <property type="nucleotide sequence ID" value="XM_022005454.2"/>
</dbReference>
<evidence type="ECO:0000259" key="3">
    <source>
        <dbReference type="PROSITE" id="PS51752"/>
    </source>
</evidence>
<dbReference type="Gene3D" id="2.100.10.30">
    <property type="entry name" value="Jacalin-like lectin domain"/>
    <property type="match status" value="2"/>
</dbReference>
<name>A0A9R0K783_SPIOL</name>
<comment type="similarity">
    <text evidence="1">Belongs to the jacalin lectin family.</text>
</comment>
<dbReference type="InterPro" id="IPR001229">
    <property type="entry name" value="Jacalin-like_lectin_dom"/>
</dbReference>
<dbReference type="SMART" id="SM00915">
    <property type="entry name" value="Jacalin"/>
    <property type="match status" value="2"/>
</dbReference>
<accession>A0A9R0K783</accession>
<reference evidence="5" key="2">
    <citation type="submission" date="2025-08" db="UniProtKB">
        <authorList>
            <consortium name="RefSeq"/>
        </authorList>
    </citation>
    <scope>IDENTIFICATION</scope>
    <source>
        <tissue evidence="5">Leaf</tissue>
    </source>
</reference>
<keyword evidence="2" id="KW-0430">Lectin</keyword>
<dbReference type="InterPro" id="IPR036404">
    <property type="entry name" value="Jacalin-like_lectin_dom_sf"/>
</dbReference>
<sequence>MTNWSIKLEDGEKITKVLINHGYIVDGIGFEIADVNGKTKVMSFTGPGGSPSEIPLSSNEFITLISGTFGEYSGQTCITTMKIHTNLRPDGYGPYGRAEEAQDVTPFSTSLPLDGSIIVGFLGSSGEYLNSIAIYTGSQSIEKYGPFGYQRGQPWSLLLEPGENLSEIIIRTGAIVDSIAFVTTKPGKFGWTATHRKFGGDSGNAEHKITLQCDEYITNISGTIGEWHTNCDLTKLKIHTNLFQDGHGPYGGGPYTDYLSDFCSRVPSSGRVVGFFGTLENNYVESIGLYVKKDC</sequence>
<feature type="domain" description="Jacalin-type lectin" evidence="3">
    <location>
        <begin position="1"/>
        <end position="138"/>
    </location>
</feature>
<evidence type="ECO:0000256" key="1">
    <source>
        <dbReference type="ARBA" id="ARBA00006568"/>
    </source>
</evidence>
<dbReference type="AlphaFoldDB" id="A0A9R0K783"/>